<keyword evidence="1" id="KW-0805">Transcription regulation</keyword>
<accession>A0ABS3A3H4</accession>
<keyword evidence="6" id="KW-1185">Reference proteome</keyword>
<dbReference type="InterPro" id="IPR018062">
    <property type="entry name" value="HTH_AraC-typ_CS"/>
</dbReference>
<dbReference type="PRINTS" id="PR00032">
    <property type="entry name" value="HTHARAC"/>
</dbReference>
<keyword evidence="3" id="KW-0804">Transcription</keyword>
<dbReference type="PROSITE" id="PS01124">
    <property type="entry name" value="HTH_ARAC_FAMILY_2"/>
    <property type="match status" value="1"/>
</dbReference>
<dbReference type="PANTHER" id="PTHR11019">
    <property type="entry name" value="HTH-TYPE TRANSCRIPTIONAL REGULATOR NIMR"/>
    <property type="match status" value="1"/>
</dbReference>
<dbReference type="InterPro" id="IPR014710">
    <property type="entry name" value="RmlC-like_jellyroll"/>
</dbReference>
<gene>
    <name evidence="5" type="ORF">JYA62_15375</name>
</gene>
<dbReference type="InterPro" id="IPR011051">
    <property type="entry name" value="RmlC_Cupin_sf"/>
</dbReference>
<dbReference type="Gene3D" id="1.10.10.60">
    <property type="entry name" value="Homeodomain-like"/>
    <property type="match status" value="2"/>
</dbReference>
<protein>
    <submittedName>
        <fullName evidence="5">Helix-turn-helix transcriptional regulator</fullName>
    </submittedName>
</protein>
<name>A0ABS3A3H4_9VIBR</name>
<evidence type="ECO:0000313" key="5">
    <source>
        <dbReference type="EMBL" id="MBN3579041.1"/>
    </source>
</evidence>
<organism evidence="5 6">
    <name type="scientific">Vibrio neptunius</name>
    <dbReference type="NCBI Taxonomy" id="170651"/>
    <lineage>
        <taxon>Bacteria</taxon>
        <taxon>Pseudomonadati</taxon>
        <taxon>Pseudomonadota</taxon>
        <taxon>Gammaproteobacteria</taxon>
        <taxon>Vibrionales</taxon>
        <taxon>Vibrionaceae</taxon>
        <taxon>Vibrio</taxon>
    </lineage>
</organism>
<evidence type="ECO:0000256" key="2">
    <source>
        <dbReference type="ARBA" id="ARBA00023125"/>
    </source>
</evidence>
<evidence type="ECO:0000313" key="6">
    <source>
        <dbReference type="Proteomes" id="UP000779070"/>
    </source>
</evidence>
<dbReference type="SMART" id="SM00342">
    <property type="entry name" value="HTH_ARAC"/>
    <property type="match status" value="1"/>
</dbReference>
<dbReference type="Pfam" id="PF12833">
    <property type="entry name" value="HTH_18"/>
    <property type="match status" value="1"/>
</dbReference>
<dbReference type="InterPro" id="IPR020449">
    <property type="entry name" value="Tscrpt_reg_AraC-type_HTH"/>
</dbReference>
<dbReference type="RefSeq" id="WP_006957625.1">
    <property type="nucleotide sequence ID" value="NZ_CAWPTM010000091.1"/>
</dbReference>
<dbReference type="InterPro" id="IPR018060">
    <property type="entry name" value="HTH_AraC"/>
</dbReference>
<proteinExistence type="predicted"/>
<dbReference type="SUPFAM" id="SSF51182">
    <property type="entry name" value="RmlC-like cupins"/>
    <property type="match status" value="1"/>
</dbReference>
<dbReference type="PANTHER" id="PTHR11019:SF199">
    <property type="entry name" value="HTH-TYPE TRANSCRIPTIONAL REGULATOR NIMR"/>
    <property type="match status" value="1"/>
</dbReference>
<dbReference type="InterPro" id="IPR009057">
    <property type="entry name" value="Homeodomain-like_sf"/>
</dbReference>
<dbReference type="Gene3D" id="2.60.120.10">
    <property type="entry name" value="Jelly Rolls"/>
    <property type="match status" value="1"/>
</dbReference>
<dbReference type="PROSITE" id="PS00041">
    <property type="entry name" value="HTH_ARAC_FAMILY_1"/>
    <property type="match status" value="1"/>
</dbReference>
<evidence type="ECO:0000259" key="4">
    <source>
        <dbReference type="PROSITE" id="PS01124"/>
    </source>
</evidence>
<reference evidence="5 6" key="1">
    <citation type="submission" date="2021-02" db="EMBL/GenBank/DDBJ databases">
        <title>Draft Genome Sequences of 5 Vibrio neptunius Strains Isolated From of Bivalve Hatcheries.</title>
        <authorList>
            <person name="Galvis F."/>
            <person name="Barja J.L."/>
            <person name="Lemos M.L."/>
            <person name="Balado M."/>
        </authorList>
    </citation>
    <scope>NUCLEOTIDE SEQUENCE [LARGE SCALE GENOMIC DNA]</scope>
    <source>
        <strain evidence="5 6">PP-145.98</strain>
    </source>
</reference>
<feature type="domain" description="HTH araC/xylS-type" evidence="4">
    <location>
        <begin position="162"/>
        <end position="263"/>
    </location>
</feature>
<dbReference type="SUPFAM" id="SSF46689">
    <property type="entry name" value="Homeodomain-like"/>
    <property type="match status" value="1"/>
</dbReference>
<sequence>MDLSGQNIPANKMIDLRITSSAVGKIIHMAKGMEEDFHVHTWHQLVYPVTGLLQTQAKQSKFLVPRTTAVLVPAGVVHASSALTDTVFLGIYINPNICPEFEHRIMSVSVSAFMRELMLTLKKECESESLDSEIRTARLIEVLYDQMKESQTGDFSLLIPRDRRIKLIFEKLTEEPSLNYTLSEWSNAVGATQRTLTRLFSKEFSTSFSLWRQHLRLVCSLPLLEEGLPIQSISHKVGYQNDSSFIKAFKARFGMTPIQFRNNHETLY</sequence>
<dbReference type="CDD" id="cd06124">
    <property type="entry name" value="cupin_NimR-like_N"/>
    <property type="match status" value="1"/>
</dbReference>
<keyword evidence="2" id="KW-0238">DNA-binding</keyword>
<dbReference type="EMBL" id="JAFHLB010000020">
    <property type="protein sequence ID" value="MBN3579041.1"/>
    <property type="molecule type" value="Genomic_DNA"/>
</dbReference>
<evidence type="ECO:0000256" key="3">
    <source>
        <dbReference type="ARBA" id="ARBA00023163"/>
    </source>
</evidence>
<dbReference type="Proteomes" id="UP000779070">
    <property type="component" value="Unassembled WGS sequence"/>
</dbReference>
<evidence type="ECO:0000256" key="1">
    <source>
        <dbReference type="ARBA" id="ARBA00023015"/>
    </source>
</evidence>
<comment type="caution">
    <text evidence="5">The sequence shown here is derived from an EMBL/GenBank/DDBJ whole genome shotgun (WGS) entry which is preliminary data.</text>
</comment>